<dbReference type="GeneID" id="77849311"/>
<dbReference type="Gene3D" id="2.60.40.1080">
    <property type="match status" value="2"/>
</dbReference>
<accession>K0X516</accession>
<dbReference type="InterPro" id="IPR008964">
    <property type="entry name" value="Invasin/intimin_cell_adhesion"/>
</dbReference>
<gene>
    <name evidence="2" type="ORF">HMPREF9448_02100</name>
</gene>
<dbReference type="OrthoDB" id="906679at2"/>
<dbReference type="HOGENOM" id="CLU_379788_0_0_10"/>
<comment type="caution">
    <text evidence="2">The sequence shown here is derived from an EMBL/GenBank/DDBJ whole genome shotgun (WGS) entry which is preliminary data.</text>
</comment>
<dbReference type="SUPFAM" id="SSF49373">
    <property type="entry name" value="Invasin/intimin cell-adhesion fragments"/>
    <property type="match status" value="2"/>
</dbReference>
<dbReference type="RefSeq" id="WP_008862496.1">
    <property type="nucleotide sequence ID" value="NZ_JH815205.1"/>
</dbReference>
<protein>
    <recommendedName>
        <fullName evidence="1">BIG2 domain-containing protein</fullName>
    </recommendedName>
</protein>
<proteinExistence type="predicted"/>
<dbReference type="STRING" id="742726.HMPREF9448_02100"/>
<dbReference type="InterPro" id="IPR003343">
    <property type="entry name" value="Big_2"/>
</dbReference>
<dbReference type="EMBL" id="ADLE01000015">
    <property type="protein sequence ID" value="EJZ62749.1"/>
    <property type="molecule type" value="Genomic_DNA"/>
</dbReference>
<dbReference type="AlphaFoldDB" id="K0X516"/>
<organism evidence="2 3">
    <name type="scientific">Barnesiella intestinihominis YIT 11860</name>
    <dbReference type="NCBI Taxonomy" id="742726"/>
    <lineage>
        <taxon>Bacteria</taxon>
        <taxon>Pseudomonadati</taxon>
        <taxon>Bacteroidota</taxon>
        <taxon>Bacteroidia</taxon>
        <taxon>Bacteroidales</taxon>
        <taxon>Barnesiellaceae</taxon>
        <taxon>Barnesiella</taxon>
    </lineage>
</organism>
<feature type="domain" description="BIG2" evidence="1">
    <location>
        <begin position="199"/>
        <end position="239"/>
    </location>
</feature>
<sequence length="729" mass="79936">MKKNYFLHTAILLVALVCGSVPVWSQTYKKISSIEELTDGKYVIAYENMAMENKANGSRIAATAINVTDNAIISPDASIIWEITTTANGMSINNNGTYVVGVNSNNASLSSNFEEKTCEWNFSVEKDNFRATNVQYSNRFLQYNSSSKWFACYQSNSNQKDLTLYKLEETGKSNPELTFSGITGDITKMLADGSYSSKATTKSDATIVYSSSNQEVATIDQQGTVTLLAGGTTVIKAEVAETATFNASFIEYTLKVTDPAALKTFVKVTNDAVTEGKYIIVYQANDDANSVMALNTTNAGKFFGNTEIDLTENKIVTDDKTVMWDITLESDDHYSISNGNIFVGFKGNNNEAYIYNDYTIGECGWNFIYDENNKVFKIQNAGVNTRYLQFNANNNQYRFACYTGSQKHLTLYKQEDSRTAVEVTFNEIDGNQTLFFTKGFTYNSAATATPTRPITYSSSNQEVATISTEGVVTLVGAGTTVIKASTAADNTYQEGAAQYTLTVRNTSVALPYQIDFKTEGLGDWLTYTTEGTVEWESTNYGVQANGFNKGVGEAYLISPAVTALDIVLAFSSQKSFNGNDLQLFYSTDFDPSIMSQPSDASWTEITDMATWATSQETTESGNIELHDLTAPIRFAFKYTCEANEAARWTIVELSIAKGQPSGIEDVATNEMKVINGKGQVTIETAEAMPIAIYALTGAQVRQIELVEGTNIIELPAGIYLIGNKKVVVF</sequence>
<keyword evidence="3" id="KW-1185">Reference proteome</keyword>
<dbReference type="Pfam" id="PF02368">
    <property type="entry name" value="Big_2"/>
    <property type="match status" value="1"/>
</dbReference>
<dbReference type="eggNOG" id="COG3292">
    <property type="taxonomic scope" value="Bacteria"/>
</dbReference>
<reference evidence="2 3" key="1">
    <citation type="submission" date="2012-08" db="EMBL/GenBank/DDBJ databases">
        <title>The Genome Sequence of Barnesiella intestinihominis YIT 11860.</title>
        <authorList>
            <consortium name="The Broad Institute Genome Sequencing Platform"/>
            <person name="Earl A."/>
            <person name="Ward D."/>
            <person name="Feldgarden M."/>
            <person name="Gevers D."/>
            <person name="Morotomi M."/>
            <person name="Walker B."/>
            <person name="Young S.K."/>
            <person name="Zeng Q."/>
            <person name="Gargeya S."/>
            <person name="Fitzgerald M."/>
            <person name="Haas B."/>
            <person name="Abouelleil A."/>
            <person name="Alvarado L."/>
            <person name="Arachchi H.M."/>
            <person name="Berlin A.M."/>
            <person name="Chapman S.B."/>
            <person name="Goldberg J."/>
            <person name="Griggs A."/>
            <person name="Gujja S."/>
            <person name="Hansen M."/>
            <person name="Howarth C."/>
            <person name="Imamovic A."/>
            <person name="Larimer J."/>
            <person name="McCowen C."/>
            <person name="Montmayeur A."/>
            <person name="Murphy C."/>
            <person name="Neiman D."/>
            <person name="Pearson M."/>
            <person name="Priest M."/>
            <person name="Roberts A."/>
            <person name="Saif S."/>
            <person name="Shea T."/>
            <person name="Sisk P."/>
            <person name="Sykes S."/>
            <person name="Wortman J."/>
            <person name="Nusbaum C."/>
            <person name="Birren B."/>
        </authorList>
    </citation>
    <scope>NUCLEOTIDE SEQUENCE [LARGE SCALE GENOMIC DNA]</scope>
    <source>
        <strain evidence="2 3">YIT 11860</strain>
    </source>
</reference>
<evidence type="ECO:0000313" key="3">
    <source>
        <dbReference type="Proteomes" id="UP000006044"/>
    </source>
</evidence>
<evidence type="ECO:0000313" key="2">
    <source>
        <dbReference type="EMBL" id="EJZ62749.1"/>
    </source>
</evidence>
<dbReference type="Proteomes" id="UP000006044">
    <property type="component" value="Unassembled WGS sequence"/>
</dbReference>
<evidence type="ECO:0000259" key="1">
    <source>
        <dbReference type="Pfam" id="PF02368"/>
    </source>
</evidence>
<name>K0X516_9BACT</name>